<comment type="function">
    <text evidence="9">Involved in targeting and insertion of nascent membrane proteins into the cytoplasmic membrane. Acts as a receptor for the complex formed by the signal recognition particle (SRP) and the ribosome-nascent chain (RNC).</text>
</comment>
<evidence type="ECO:0000259" key="11">
    <source>
        <dbReference type="PROSITE" id="PS00300"/>
    </source>
</evidence>
<proteinExistence type="inferred from homology"/>
<keyword evidence="1 9" id="KW-1003">Cell membrane</keyword>
<dbReference type="GO" id="GO:0003924">
    <property type="term" value="F:GTPase activity"/>
    <property type="evidence" value="ECO:0007669"/>
    <property type="project" value="UniProtKB-UniRule"/>
</dbReference>
<feature type="binding site" evidence="9">
    <location>
        <begin position="194"/>
        <end position="201"/>
    </location>
    <ligand>
        <name>GTP</name>
        <dbReference type="ChEBI" id="CHEBI:37565"/>
    </ligand>
</feature>
<dbReference type="InterPro" id="IPR013822">
    <property type="entry name" value="Signal_recog_particl_SRP54_hlx"/>
</dbReference>
<keyword evidence="3 9" id="KW-0547">Nucleotide-binding</keyword>
<protein>
    <recommendedName>
        <fullName evidence="9">Signal recognition particle receptor FtsY</fullName>
        <shortName evidence="9">SRP receptor</shortName>
        <ecNumber evidence="9">3.6.5.4</ecNumber>
    </recommendedName>
</protein>
<dbReference type="GO" id="GO:0005886">
    <property type="term" value="C:plasma membrane"/>
    <property type="evidence" value="ECO:0007669"/>
    <property type="project" value="UniProtKB-SubCell"/>
</dbReference>
<gene>
    <name evidence="9" type="primary">ftsY</name>
    <name evidence="12" type="ordered locus">Xcel_1161</name>
</gene>
<keyword evidence="10" id="KW-0812">Transmembrane</keyword>
<evidence type="ECO:0000256" key="6">
    <source>
        <dbReference type="ARBA" id="ARBA00023136"/>
    </source>
</evidence>
<dbReference type="PANTHER" id="PTHR43134:SF1">
    <property type="entry name" value="SIGNAL RECOGNITION PARTICLE RECEPTOR SUBUNIT ALPHA"/>
    <property type="match status" value="1"/>
</dbReference>
<dbReference type="InterPro" id="IPR004390">
    <property type="entry name" value="SR_rcpt_FtsY"/>
</dbReference>
<evidence type="ECO:0000256" key="5">
    <source>
        <dbReference type="ARBA" id="ARBA00023134"/>
    </source>
</evidence>
<dbReference type="STRING" id="446471.Xcel_1161"/>
<dbReference type="Pfam" id="PF02881">
    <property type="entry name" value="SRP54_N"/>
    <property type="match status" value="1"/>
</dbReference>
<dbReference type="GO" id="GO:0005047">
    <property type="term" value="F:signal recognition particle binding"/>
    <property type="evidence" value="ECO:0007669"/>
    <property type="project" value="TreeGrafter"/>
</dbReference>
<dbReference type="Proteomes" id="UP000002255">
    <property type="component" value="Chromosome"/>
</dbReference>
<keyword evidence="13" id="KW-1185">Reference proteome</keyword>
<feature type="binding site" evidence="9">
    <location>
        <begin position="277"/>
        <end position="281"/>
    </location>
    <ligand>
        <name>GTP</name>
        <dbReference type="ChEBI" id="CHEBI:37565"/>
    </ligand>
</feature>
<evidence type="ECO:0000256" key="8">
    <source>
        <dbReference type="ARBA" id="ARBA00048027"/>
    </source>
</evidence>
<dbReference type="EC" id="3.6.5.4" evidence="9"/>
<comment type="catalytic activity">
    <reaction evidence="8 9">
        <text>GTP + H2O = GDP + phosphate + H(+)</text>
        <dbReference type="Rhea" id="RHEA:19669"/>
        <dbReference type="ChEBI" id="CHEBI:15377"/>
        <dbReference type="ChEBI" id="CHEBI:15378"/>
        <dbReference type="ChEBI" id="CHEBI:37565"/>
        <dbReference type="ChEBI" id="CHEBI:43474"/>
        <dbReference type="ChEBI" id="CHEBI:58189"/>
        <dbReference type="EC" id="3.6.5.4"/>
    </reaction>
</comment>
<organism evidence="12 13">
    <name type="scientific">Xylanimonas cellulosilytica (strain DSM 15894 / JCM 12276 / CECT 5975 / KCTC 9989 / LMG 20990 / NBRC 107835 / XIL07)</name>
    <dbReference type="NCBI Taxonomy" id="446471"/>
    <lineage>
        <taxon>Bacteria</taxon>
        <taxon>Bacillati</taxon>
        <taxon>Actinomycetota</taxon>
        <taxon>Actinomycetes</taxon>
        <taxon>Micrococcales</taxon>
        <taxon>Promicromonosporaceae</taxon>
        <taxon>Xylanimonas</taxon>
    </lineage>
</organism>
<dbReference type="InterPro" id="IPR042101">
    <property type="entry name" value="SRP54_N_sf"/>
</dbReference>
<evidence type="ECO:0000256" key="1">
    <source>
        <dbReference type="ARBA" id="ARBA00022475"/>
    </source>
</evidence>
<sequence>MTDVLPWLIPLLAVVVLGTVAAFLVPRARRGAQLPPPVDPGALMDLAEPPVVEPPLVEPVETTEPPVVEPVETPELERPAPTAGRLVRLRDRLARSGSPLGARLLAVLSRDHLTEDDWDELEETLLLADVGAGPAGELIEALRTRVRVEGVGDPAAVRAMLRDELVTLVGPDLDRTLHTQGAEPGTPGVVLVVGVNGTGKTTTVGKLARVLVADGRQVVLGAADTFRAAAADQLQTWGSRVGVPTVRADRDGADPAAVAFDAVREGRSDGADVVLVDTAGRLQNKAGLMDELGKITRVITREAALTEVLLVLDATTGQNGLQQARVFGEVAGVTGIVLTKLDGTAKGGIVVAVQRELGVPVKLVGLGEGPDDLAPFDAEQFVDGILGG</sequence>
<evidence type="ECO:0000313" key="13">
    <source>
        <dbReference type="Proteomes" id="UP000002255"/>
    </source>
</evidence>
<evidence type="ECO:0000256" key="7">
    <source>
        <dbReference type="ARBA" id="ARBA00023170"/>
    </source>
</evidence>
<accession>D1BZN8</accession>
<name>D1BZN8_XYLCX</name>
<comment type="subunit">
    <text evidence="9">Part of the signal recognition particle protein translocation system, which is composed of SRP and FtsY.</text>
</comment>
<dbReference type="GO" id="GO:0006614">
    <property type="term" value="P:SRP-dependent cotranslational protein targeting to membrane"/>
    <property type="evidence" value="ECO:0007669"/>
    <property type="project" value="InterPro"/>
</dbReference>
<dbReference type="KEGG" id="xce:Xcel_1161"/>
<feature type="binding site" evidence="9">
    <location>
        <begin position="339"/>
        <end position="342"/>
    </location>
    <ligand>
        <name>GTP</name>
        <dbReference type="ChEBI" id="CHEBI:37565"/>
    </ligand>
</feature>
<comment type="subcellular location">
    <subcellularLocation>
        <location evidence="9">Cell membrane</location>
        <topology evidence="9">Peripheral membrane protein</topology>
        <orientation evidence="9">Cytoplasmic side</orientation>
    </subcellularLocation>
    <subcellularLocation>
        <location evidence="9">Cytoplasm</location>
    </subcellularLocation>
</comment>
<keyword evidence="2 9" id="KW-0963">Cytoplasm</keyword>
<dbReference type="GO" id="GO:0005737">
    <property type="term" value="C:cytoplasm"/>
    <property type="evidence" value="ECO:0007669"/>
    <property type="project" value="UniProtKB-SubCell"/>
</dbReference>
<dbReference type="HAMAP" id="MF_00920">
    <property type="entry name" value="FtsY"/>
    <property type="match status" value="1"/>
</dbReference>
<dbReference type="OrthoDB" id="9804720at2"/>
<evidence type="ECO:0000256" key="2">
    <source>
        <dbReference type="ARBA" id="ARBA00022490"/>
    </source>
</evidence>
<evidence type="ECO:0000256" key="3">
    <source>
        <dbReference type="ARBA" id="ARBA00022741"/>
    </source>
</evidence>
<dbReference type="InterPro" id="IPR003593">
    <property type="entry name" value="AAA+_ATPase"/>
</dbReference>
<dbReference type="SUPFAM" id="SSF47364">
    <property type="entry name" value="Domain of the SRP/SRP receptor G-proteins"/>
    <property type="match status" value="1"/>
</dbReference>
<dbReference type="HOGENOM" id="CLU_009301_1_3_11"/>
<dbReference type="eggNOG" id="COG0552">
    <property type="taxonomic scope" value="Bacteria"/>
</dbReference>
<dbReference type="EMBL" id="CP001821">
    <property type="protein sequence ID" value="ACZ30192.1"/>
    <property type="molecule type" value="Genomic_DNA"/>
</dbReference>
<dbReference type="SMART" id="SM00382">
    <property type="entry name" value="AAA"/>
    <property type="match status" value="1"/>
</dbReference>
<reference evidence="13" key="1">
    <citation type="submission" date="2009-11" db="EMBL/GenBank/DDBJ databases">
        <title>The complete chromosome of Xylanimonas cellulosilytica DSM 15894.</title>
        <authorList>
            <consortium name="US DOE Joint Genome Institute (JGI-PGF)"/>
            <person name="Lucas S."/>
            <person name="Copeland A."/>
            <person name="Lapidus A."/>
            <person name="Glavina del Rio T."/>
            <person name="Dalin E."/>
            <person name="Tice H."/>
            <person name="Bruce D."/>
            <person name="Goodwin L."/>
            <person name="Pitluck S."/>
            <person name="Kyrpides N."/>
            <person name="Mavromatis K."/>
            <person name="Ivanova N."/>
            <person name="Mikhailova N."/>
            <person name="Foster B."/>
            <person name="Clum A."/>
            <person name="Brettin T."/>
            <person name="Detter J.C."/>
            <person name="Han C."/>
            <person name="Larimer F."/>
            <person name="Land M."/>
            <person name="Hauser L."/>
            <person name="Markowitz V."/>
            <person name="Cheng J.F."/>
            <person name="Hugenholtz P."/>
            <person name="Woyke T."/>
            <person name="Wu D."/>
            <person name="Gehrich-Schroeter G."/>
            <person name="Schneider S."/>
            <person name="Pukall S.R."/>
            <person name="Klenk H.P."/>
            <person name="Eisen J.A."/>
        </authorList>
    </citation>
    <scope>NUCLEOTIDE SEQUENCE [LARGE SCALE GENOMIC DNA]</scope>
    <source>
        <strain evidence="13">DSM 15894 / CECT 5975 / LMG 20990 / XIL07</strain>
    </source>
</reference>
<dbReference type="RefSeq" id="WP_012877934.1">
    <property type="nucleotide sequence ID" value="NC_013530.1"/>
</dbReference>
<keyword evidence="7 9" id="KW-0675">Receptor</keyword>
<dbReference type="GO" id="GO:0005525">
    <property type="term" value="F:GTP binding"/>
    <property type="evidence" value="ECO:0007669"/>
    <property type="project" value="UniProtKB-UniRule"/>
</dbReference>
<dbReference type="PANTHER" id="PTHR43134">
    <property type="entry name" value="SIGNAL RECOGNITION PARTICLE RECEPTOR SUBUNIT ALPHA"/>
    <property type="match status" value="1"/>
</dbReference>
<feature type="transmembrane region" description="Helical" evidence="10">
    <location>
        <begin position="6"/>
        <end position="25"/>
    </location>
</feature>
<dbReference type="SUPFAM" id="SSF52540">
    <property type="entry name" value="P-loop containing nucleoside triphosphate hydrolases"/>
    <property type="match status" value="1"/>
</dbReference>
<dbReference type="Gene3D" id="3.40.50.300">
    <property type="entry name" value="P-loop containing nucleotide triphosphate hydrolases"/>
    <property type="match status" value="1"/>
</dbReference>
<dbReference type="Pfam" id="PF00448">
    <property type="entry name" value="SRP54"/>
    <property type="match status" value="1"/>
</dbReference>
<dbReference type="SMART" id="SM00962">
    <property type="entry name" value="SRP54"/>
    <property type="match status" value="1"/>
</dbReference>
<dbReference type="InterPro" id="IPR000897">
    <property type="entry name" value="SRP54_GTPase_dom"/>
</dbReference>
<dbReference type="SMART" id="SM00963">
    <property type="entry name" value="SRP54_N"/>
    <property type="match status" value="1"/>
</dbReference>
<keyword evidence="10" id="KW-1133">Transmembrane helix</keyword>
<reference evidence="12 13" key="2">
    <citation type="journal article" date="2010" name="Stand. Genomic Sci.">
        <title>Complete genome sequence of Xylanimonas cellulosilytica type strain (XIL07).</title>
        <authorList>
            <person name="Foster B."/>
            <person name="Pukall R."/>
            <person name="Abt B."/>
            <person name="Nolan M."/>
            <person name="Glavina Del Rio T."/>
            <person name="Chen F."/>
            <person name="Lucas S."/>
            <person name="Tice H."/>
            <person name="Pitluck S."/>
            <person name="Cheng J.-F."/>
            <person name="Chertkov O."/>
            <person name="Brettin T."/>
            <person name="Han C."/>
            <person name="Detter J.C."/>
            <person name="Bruce D."/>
            <person name="Goodwin L."/>
            <person name="Ivanova N."/>
            <person name="Mavromatis K."/>
            <person name="Pati A."/>
            <person name="Mikhailova N."/>
            <person name="Chen A."/>
            <person name="Palaniappan K."/>
            <person name="Land M."/>
            <person name="Hauser L."/>
            <person name="Chang Y.-J."/>
            <person name="Jeffries C.D."/>
            <person name="Chain P."/>
            <person name="Rohde M."/>
            <person name="Goeker M."/>
            <person name="Bristow J."/>
            <person name="Eisen J.A."/>
            <person name="Markowitz V."/>
            <person name="Hugenholtz P."/>
            <person name="Kyrpides N.C."/>
            <person name="Klenk H.-P."/>
            <person name="Lapidus A."/>
        </authorList>
    </citation>
    <scope>NUCLEOTIDE SEQUENCE [LARGE SCALE GENOMIC DNA]</scope>
    <source>
        <strain evidence="13">DSM 15894 / CECT 5975 / LMG 20990 / XIL07</strain>
    </source>
</reference>
<dbReference type="InterPro" id="IPR027417">
    <property type="entry name" value="P-loop_NTPase"/>
</dbReference>
<keyword evidence="4 9" id="KW-0378">Hydrolase</keyword>
<dbReference type="FunFam" id="3.40.50.300:FF:000053">
    <property type="entry name" value="Signal recognition particle receptor FtsY"/>
    <property type="match status" value="1"/>
</dbReference>
<keyword evidence="6 9" id="KW-0472">Membrane</keyword>
<keyword evidence="5 9" id="KW-0342">GTP-binding</keyword>
<dbReference type="PROSITE" id="PS00300">
    <property type="entry name" value="SRP54"/>
    <property type="match status" value="1"/>
</dbReference>
<dbReference type="NCBIfam" id="TIGR00064">
    <property type="entry name" value="ftsY"/>
    <property type="match status" value="1"/>
</dbReference>
<evidence type="ECO:0000256" key="10">
    <source>
        <dbReference type="SAM" id="Phobius"/>
    </source>
</evidence>
<dbReference type="Gene3D" id="1.20.120.140">
    <property type="entry name" value="Signal recognition particle SRP54, nucleotide-binding domain"/>
    <property type="match status" value="1"/>
</dbReference>
<dbReference type="InterPro" id="IPR036225">
    <property type="entry name" value="SRP/SRP_N"/>
</dbReference>
<feature type="domain" description="SRP54-type proteins GTP-binding" evidence="11">
    <location>
        <begin position="360"/>
        <end position="373"/>
    </location>
</feature>
<evidence type="ECO:0000256" key="9">
    <source>
        <dbReference type="HAMAP-Rule" id="MF_00920"/>
    </source>
</evidence>
<evidence type="ECO:0000256" key="4">
    <source>
        <dbReference type="ARBA" id="ARBA00022801"/>
    </source>
</evidence>
<dbReference type="AlphaFoldDB" id="D1BZN8"/>
<comment type="similarity">
    <text evidence="9">Belongs to the GTP-binding SRP family. FtsY subfamily.</text>
</comment>
<evidence type="ECO:0000313" key="12">
    <source>
        <dbReference type="EMBL" id="ACZ30192.1"/>
    </source>
</evidence>
<dbReference type="FunFam" id="1.20.120.140:FF:000002">
    <property type="entry name" value="Signal recognition particle receptor FtsY"/>
    <property type="match status" value="1"/>
</dbReference>